<dbReference type="AlphaFoldDB" id="M0KD98"/>
<protein>
    <submittedName>
        <fullName evidence="1">Uncharacterized protein</fullName>
    </submittedName>
</protein>
<evidence type="ECO:0000313" key="1">
    <source>
        <dbReference type="EMBL" id="EMA18149.1"/>
    </source>
</evidence>
<gene>
    <name evidence="1" type="ORF">C442_14945</name>
</gene>
<evidence type="ECO:0000313" key="2">
    <source>
        <dbReference type="Proteomes" id="UP000011623"/>
    </source>
</evidence>
<accession>M0KD98</accession>
<comment type="caution">
    <text evidence="1">The sequence shown here is derived from an EMBL/GenBank/DDBJ whole genome shotgun (WGS) entry which is preliminary data.</text>
</comment>
<organism evidence="1 2">
    <name type="scientific">Haloarcula amylolytica JCM 13557</name>
    <dbReference type="NCBI Taxonomy" id="1227452"/>
    <lineage>
        <taxon>Archaea</taxon>
        <taxon>Methanobacteriati</taxon>
        <taxon>Methanobacteriota</taxon>
        <taxon>Stenosarchaea group</taxon>
        <taxon>Halobacteria</taxon>
        <taxon>Halobacteriales</taxon>
        <taxon>Haloarculaceae</taxon>
        <taxon>Haloarcula</taxon>
    </lineage>
</organism>
<sequence length="110" mass="12117">MVHAARSGRAAVSAFVQQKSYRRRSLGQNFWTKAVTGVVSPIHDSIGLEGIASLSKGDIEYQESFEPHQLGDIVSAVRAFIWRIEPVIGASGWPHLFDSETASAGLTYRW</sequence>
<dbReference type="EMBL" id="AOLW01000035">
    <property type="protein sequence ID" value="EMA18149.1"/>
    <property type="molecule type" value="Genomic_DNA"/>
</dbReference>
<reference evidence="1 2" key="1">
    <citation type="journal article" date="2014" name="PLoS Genet.">
        <title>Phylogenetically driven sequencing of extremely halophilic archaea reveals strategies for static and dynamic osmo-response.</title>
        <authorList>
            <person name="Becker E.A."/>
            <person name="Seitzer P.M."/>
            <person name="Tritt A."/>
            <person name="Larsen D."/>
            <person name="Krusor M."/>
            <person name="Yao A.I."/>
            <person name="Wu D."/>
            <person name="Madern D."/>
            <person name="Eisen J.A."/>
            <person name="Darling A.E."/>
            <person name="Facciotti M.T."/>
        </authorList>
    </citation>
    <scope>NUCLEOTIDE SEQUENCE [LARGE SCALE GENOMIC DNA]</scope>
    <source>
        <strain evidence="1 2">JCM 13557</strain>
    </source>
</reference>
<name>M0KD98_9EURY</name>
<proteinExistence type="predicted"/>
<keyword evidence="2" id="KW-1185">Reference proteome</keyword>
<dbReference type="Proteomes" id="UP000011623">
    <property type="component" value="Unassembled WGS sequence"/>
</dbReference>